<reference evidence="2" key="1">
    <citation type="submission" date="2020-02" db="EMBL/GenBank/DDBJ databases">
        <authorList>
            <person name="Meier V. D."/>
        </authorList>
    </citation>
    <scope>NUCLEOTIDE SEQUENCE</scope>
    <source>
        <strain evidence="2">AVDCRST_MAG88</strain>
    </source>
</reference>
<feature type="non-terminal residue" evidence="2">
    <location>
        <position position="1"/>
    </location>
</feature>
<proteinExistence type="predicted"/>
<feature type="non-terminal residue" evidence="2">
    <location>
        <position position="55"/>
    </location>
</feature>
<accession>A0A6J4VUN6</accession>
<feature type="region of interest" description="Disordered" evidence="1">
    <location>
        <begin position="1"/>
        <end position="39"/>
    </location>
</feature>
<protein>
    <submittedName>
        <fullName evidence="2">Uncharacterized protein</fullName>
    </submittedName>
</protein>
<organism evidence="2">
    <name type="scientific">uncultured Thermomicrobiales bacterium</name>
    <dbReference type="NCBI Taxonomy" id="1645740"/>
    <lineage>
        <taxon>Bacteria</taxon>
        <taxon>Pseudomonadati</taxon>
        <taxon>Thermomicrobiota</taxon>
        <taxon>Thermomicrobia</taxon>
        <taxon>Thermomicrobiales</taxon>
        <taxon>environmental samples</taxon>
    </lineage>
</organism>
<sequence>ALSRRTSWCSRDAPRLSDNTCLHPATELPQGGAGDDGVPRRLVPPVVVRACAIVV</sequence>
<dbReference type="AlphaFoldDB" id="A0A6J4VUN6"/>
<dbReference type="EMBL" id="CADCWM010001204">
    <property type="protein sequence ID" value="CAA9589769.1"/>
    <property type="molecule type" value="Genomic_DNA"/>
</dbReference>
<name>A0A6J4VUN6_9BACT</name>
<evidence type="ECO:0000313" key="2">
    <source>
        <dbReference type="EMBL" id="CAA9589769.1"/>
    </source>
</evidence>
<gene>
    <name evidence="2" type="ORF">AVDCRST_MAG88-4653</name>
</gene>
<evidence type="ECO:0000256" key="1">
    <source>
        <dbReference type="SAM" id="MobiDB-lite"/>
    </source>
</evidence>